<feature type="chain" id="PRO_5045869361" evidence="1">
    <location>
        <begin position="22"/>
        <end position="451"/>
    </location>
</feature>
<name>A0ABP3MB12_9DEIO</name>
<dbReference type="Proteomes" id="UP001500191">
    <property type="component" value="Unassembled WGS sequence"/>
</dbReference>
<sequence length="451" mass="50025">MKIPSQWIFSSLLFFSGAAGATVQKCGDYTIKASTVETSSGYPMRYLNVTRGGKAVMSFSDSSVGMQWCRDVTGDGTPEMVITAYAGPAGTYRLYSMGSTPRLIRQGFVYGDGFDLTPVQLDGKGALELVMSAQWLYERYTDEYRLDDFRIKFPEILQWNGRQYVTANRQFPAIVAKRTLARAPQDKVDILSAMLGLYSQGRDSEVQVLLNRIPNSQLRQWGEGMKSRLKQDAALFDLKDWPLRYGFSPKTEVDGAVGGFTAPGREEFLAVVKSKDSGPGVKAGEAALMLFSKGQDGQITGQRLPVKAVDYPLVALPWFGETHDVQMGDTIYRIENGQLIPSPHPVMQQASHLFNSLTQAINGTGATRQQARQAVQGLMAKQIGMGSVFSPLTWEEFYLQDIEFLGIPDATTHHISADASITLMGQHVQARINIFYKLVNGKWVMTEWFLT</sequence>
<keyword evidence="3" id="KW-1185">Reference proteome</keyword>
<dbReference type="SUPFAM" id="SSF69318">
    <property type="entry name" value="Integrin alpha N-terminal domain"/>
    <property type="match status" value="1"/>
</dbReference>
<organism evidence="2 3">
    <name type="scientific">Deinococcus depolymerans</name>
    <dbReference type="NCBI Taxonomy" id="392408"/>
    <lineage>
        <taxon>Bacteria</taxon>
        <taxon>Thermotogati</taxon>
        <taxon>Deinococcota</taxon>
        <taxon>Deinococci</taxon>
        <taxon>Deinococcales</taxon>
        <taxon>Deinococcaceae</taxon>
        <taxon>Deinococcus</taxon>
    </lineage>
</organism>
<reference evidence="3" key="1">
    <citation type="journal article" date="2019" name="Int. J. Syst. Evol. Microbiol.">
        <title>The Global Catalogue of Microorganisms (GCM) 10K type strain sequencing project: providing services to taxonomists for standard genome sequencing and annotation.</title>
        <authorList>
            <consortium name="The Broad Institute Genomics Platform"/>
            <consortium name="The Broad Institute Genome Sequencing Center for Infectious Disease"/>
            <person name="Wu L."/>
            <person name="Ma J."/>
        </authorList>
    </citation>
    <scope>NUCLEOTIDE SEQUENCE [LARGE SCALE GENOMIC DNA]</scope>
    <source>
        <strain evidence="3">JCM 14368</strain>
    </source>
</reference>
<evidence type="ECO:0000313" key="2">
    <source>
        <dbReference type="EMBL" id="GAA0515500.1"/>
    </source>
</evidence>
<protein>
    <submittedName>
        <fullName evidence="2">Uncharacterized protein</fullName>
    </submittedName>
</protein>
<keyword evidence="1" id="KW-0732">Signal</keyword>
<proteinExistence type="predicted"/>
<comment type="caution">
    <text evidence="2">The sequence shown here is derived from an EMBL/GenBank/DDBJ whole genome shotgun (WGS) entry which is preliminary data.</text>
</comment>
<evidence type="ECO:0000313" key="3">
    <source>
        <dbReference type="Proteomes" id="UP001500191"/>
    </source>
</evidence>
<evidence type="ECO:0000256" key="1">
    <source>
        <dbReference type="SAM" id="SignalP"/>
    </source>
</evidence>
<dbReference type="InterPro" id="IPR028994">
    <property type="entry name" value="Integrin_alpha_N"/>
</dbReference>
<feature type="signal peptide" evidence="1">
    <location>
        <begin position="1"/>
        <end position="21"/>
    </location>
</feature>
<gene>
    <name evidence="2" type="ORF">GCM10008937_24100</name>
</gene>
<dbReference type="RefSeq" id="WP_343759175.1">
    <property type="nucleotide sequence ID" value="NZ_BAAADB010000022.1"/>
</dbReference>
<dbReference type="EMBL" id="BAAADB010000022">
    <property type="protein sequence ID" value="GAA0515500.1"/>
    <property type="molecule type" value="Genomic_DNA"/>
</dbReference>
<accession>A0ABP3MB12</accession>